<comment type="similarity">
    <text evidence="2">Belongs to the PAF1 family.</text>
</comment>
<dbReference type="Pfam" id="PF20073">
    <property type="entry name" value="DUF6469"/>
    <property type="match status" value="1"/>
</dbReference>
<feature type="region of interest" description="Disordered" evidence="4">
    <location>
        <begin position="1"/>
        <end position="221"/>
    </location>
</feature>
<organism evidence="6 7">
    <name type="scientific">Heracleum sosnowskyi</name>
    <dbReference type="NCBI Taxonomy" id="360622"/>
    <lineage>
        <taxon>Eukaryota</taxon>
        <taxon>Viridiplantae</taxon>
        <taxon>Streptophyta</taxon>
        <taxon>Embryophyta</taxon>
        <taxon>Tracheophyta</taxon>
        <taxon>Spermatophyta</taxon>
        <taxon>Magnoliopsida</taxon>
        <taxon>eudicotyledons</taxon>
        <taxon>Gunneridae</taxon>
        <taxon>Pentapetalae</taxon>
        <taxon>asterids</taxon>
        <taxon>campanulids</taxon>
        <taxon>Apiales</taxon>
        <taxon>Apiaceae</taxon>
        <taxon>Apioideae</taxon>
        <taxon>apioid superclade</taxon>
        <taxon>Tordylieae</taxon>
        <taxon>Tordyliinae</taxon>
        <taxon>Heracleum</taxon>
    </lineage>
</organism>
<sequence>MASYRPFPPPSQSTFVAPPNQTPFWPRDYTQNWGDRGSFQQGYPLQNQASFQQTHYRPLAAPPQQQYTFPPLPPPESSYQPPPPPSVPPQSSMYYPSSQYSQFNNQSSQPLQPPPPPLSPPSSNAPPPPSSPPPPPSQSMERKVDSDREGKKDGYLNQGSTSKQQKPSIPVVPGRRLNGPSGRVETEEERRLRKKKEFEKQRQEDKQKLQLKDSQKKVLRKAQMIPSGAKVPGSVTGSRMGDRRVTPFLSAEQTENRLKKPTTFICKMKFRDALPDPTEQRKLLSLKRDKDRLLKYRITDLEKLHKPQLYVESDLGIPLDLLDLRVYNLPKGEVMYLDPEDELLLRDDDPVTPIKKVGIKRKDRPTDQGVSWLVKTQYISPLSMDSTKQSLTEKEAKDLRDRRKGHNILDNANNREKKIQEILSSFEACKTRPVHATNKKLQPVEVLPLFPDVDRYDDQLVVATFDSAPTGDSEIYQKLENLVRDAHESQAVMKYIKVIASDKPKPDKFLAYMVPSSLDELSKDMYDEHEDIPFTWVREYHYDVRSEDVDDPTTYLVSFGDSAAHYVPLPAKFVLRKKRAREGKSTDELEHFPAPSTVTVRRISKVSAVESKEARGPSGTGVSASAFKRQRIGSGIPSQQRRVISHERDQSSGAETFPFLFQFFDLDYLTSEPFCGPLGCKLSSQVGKIPDSFESVEHYRSSFVYPLLEEVRSDICSKMESISAAPFSKVISLQQSKQFRKLHYETIVEDWKHSSDSVDKEPYWTKPGDIIAFTEASPGQYLDMKSLGRSWNVGYVTRLSGDNRMYPHFEVGTSKELVVEQDVMKKMLYAVFVTNVTTNNRVWKALSVNRNLDVIKEILENKSMYSYTSECQKTGTGMLQTAMIELLEDCVSKHKIYCDSKNVNDGDSFLNYVREGFIATASSLRNCISTIFTHLPKTFIRERDYEDVVALMTLLDSFESFLFQTSLVGEELKEAYLLEGKFEFLTRVNVNISTFLHFKRESVRFLRTLMSA</sequence>
<feature type="compositionally biased region" description="Basic and acidic residues" evidence="4">
    <location>
        <begin position="140"/>
        <end position="154"/>
    </location>
</feature>
<evidence type="ECO:0000259" key="5">
    <source>
        <dbReference type="Pfam" id="PF20073"/>
    </source>
</evidence>
<feature type="compositionally biased region" description="Pro residues" evidence="4">
    <location>
        <begin position="1"/>
        <end position="11"/>
    </location>
</feature>
<protein>
    <submittedName>
        <fullName evidence="6">RNA polymerase II associated factor Paf1</fullName>
    </submittedName>
</protein>
<keyword evidence="3" id="KW-0539">Nucleus</keyword>
<proteinExistence type="inferred from homology"/>
<dbReference type="PANTHER" id="PTHR23188">
    <property type="entry name" value="RNA POLYMERASE II-ASSOCIATED FACTOR 1 HOMOLOG"/>
    <property type="match status" value="1"/>
</dbReference>
<feature type="compositionally biased region" description="Polar residues" evidence="4">
    <location>
        <begin position="157"/>
        <end position="167"/>
    </location>
</feature>
<name>A0AAD8H5Q0_9APIA</name>
<feature type="compositionally biased region" description="Pro residues" evidence="4">
    <location>
        <begin position="70"/>
        <end position="88"/>
    </location>
</feature>
<comment type="caution">
    <text evidence="6">The sequence shown here is derived from an EMBL/GenBank/DDBJ whole genome shotgun (WGS) entry which is preliminary data.</text>
</comment>
<dbReference type="EMBL" id="JAUIZM010000010">
    <property type="protein sequence ID" value="KAK1360208.1"/>
    <property type="molecule type" value="Genomic_DNA"/>
</dbReference>
<feature type="compositionally biased region" description="Pro residues" evidence="4">
    <location>
        <begin position="111"/>
        <end position="137"/>
    </location>
</feature>
<evidence type="ECO:0000256" key="3">
    <source>
        <dbReference type="ARBA" id="ARBA00023242"/>
    </source>
</evidence>
<dbReference type="GO" id="GO:0003682">
    <property type="term" value="F:chromatin binding"/>
    <property type="evidence" value="ECO:0007669"/>
    <property type="project" value="TreeGrafter"/>
</dbReference>
<accession>A0AAD8H5Q0</accession>
<dbReference type="AlphaFoldDB" id="A0AAD8H5Q0"/>
<dbReference type="InterPro" id="IPR007133">
    <property type="entry name" value="RNA_pol_II-assoc_Paf1"/>
</dbReference>
<feature type="compositionally biased region" description="Basic and acidic residues" evidence="4">
    <location>
        <begin position="184"/>
        <end position="216"/>
    </location>
</feature>
<evidence type="ECO:0000256" key="2">
    <source>
        <dbReference type="ARBA" id="ARBA00007560"/>
    </source>
</evidence>
<comment type="subcellular location">
    <subcellularLocation>
        <location evidence="1">Nucleus</location>
    </subcellularLocation>
</comment>
<feature type="compositionally biased region" description="Low complexity" evidence="4">
    <location>
        <begin position="89"/>
        <end position="110"/>
    </location>
</feature>
<dbReference type="InterPro" id="IPR045529">
    <property type="entry name" value="DUF6469"/>
</dbReference>
<feature type="domain" description="DUF6469" evidence="5">
    <location>
        <begin position="726"/>
        <end position="852"/>
    </location>
</feature>
<evidence type="ECO:0000313" key="7">
    <source>
        <dbReference type="Proteomes" id="UP001237642"/>
    </source>
</evidence>
<gene>
    <name evidence="6" type="ORF">POM88_044682</name>
</gene>
<evidence type="ECO:0000313" key="6">
    <source>
        <dbReference type="EMBL" id="KAK1360208.1"/>
    </source>
</evidence>
<reference evidence="6" key="1">
    <citation type="submission" date="2023-02" db="EMBL/GenBank/DDBJ databases">
        <title>Genome of toxic invasive species Heracleum sosnowskyi carries increased number of genes despite the absence of recent whole-genome duplications.</title>
        <authorList>
            <person name="Schelkunov M."/>
            <person name="Shtratnikova V."/>
            <person name="Makarenko M."/>
            <person name="Klepikova A."/>
            <person name="Omelchenko D."/>
            <person name="Novikova G."/>
            <person name="Obukhova E."/>
            <person name="Bogdanov V."/>
            <person name="Penin A."/>
            <person name="Logacheva M."/>
        </authorList>
    </citation>
    <scope>NUCLEOTIDE SEQUENCE</scope>
    <source>
        <strain evidence="6">Hsosn_3</strain>
        <tissue evidence="6">Leaf</tissue>
    </source>
</reference>
<dbReference type="Pfam" id="PF03985">
    <property type="entry name" value="Paf1"/>
    <property type="match status" value="1"/>
</dbReference>
<dbReference type="GO" id="GO:0006368">
    <property type="term" value="P:transcription elongation by RNA polymerase II"/>
    <property type="evidence" value="ECO:0007669"/>
    <property type="project" value="InterPro"/>
</dbReference>
<reference evidence="6" key="2">
    <citation type="submission" date="2023-05" db="EMBL/GenBank/DDBJ databases">
        <authorList>
            <person name="Schelkunov M.I."/>
        </authorList>
    </citation>
    <scope>NUCLEOTIDE SEQUENCE</scope>
    <source>
        <strain evidence="6">Hsosn_3</strain>
        <tissue evidence="6">Leaf</tissue>
    </source>
</reference>
<dbReference type="Proteomes" id="UP001237642">
    <property type="component" value="Unassembled WGS sequence"/>
</dbReference>
<dbReference type="GO" id="GO:0000993">
    <property type="term" value="F:RNA polymerase II complex binding"/>
    <property type="evidence" value="ECO:0007669"/>
    <property type="project" value="TreeGrafter"/>
</dbReference>
<feature type="compositionally biased region" description="Polar residues" evidence="4">
    <location>
        <begin position="29"/>
        <end position="55"/>
    </location>
</feature>
<keyword evidence="7" id="KW-1185">Reference proteome</keyword>
<dbReference type="GO" id="GO:0016593">
    <property type="term" value="C:Cdc73/Paf1 complex"/>
    <property type="evidence" value="ECO:0007669"/>
    <property type="project" value="InterPro"/>
</dbReference>
<dbReference type="PANTHER" id="PTHR23188:SF12">
    <property type="entry name" value="RNA POLYMERASE II-ASSOCIATED FACTOR 1 HOMOLOG"/>
    <property type="match status" value="1"/>
</dbReference>
<evidence type="ECO:0000256" key="1">
    <source>
        <dbReference type="ARBA" id="ARBA00004123"/>
    </source>
</evidence>
<evidence type="ECO:0000256" key="4">
    <source>
        <dbReference type="SAM" id="MobiDB-lite"/>
    </source>
</evidence>